<evidence type="ECO:0000313" key="1">
    <source>
        <dbReference type="EMBL" id="KAL0413472.1"/>
    </source>
</evidence>
<sequence>MAGVLSNRFSCYHAYNLFTKGIIDFDPASRSMLGTFLRERFQARDFRLLCSIILLLLIGSRSSSLLPAHIFLQISILDKLLDFILEVSAFFDVMTVIIVKTTEFVRLGALETILPRSRLS</sequence>
<proteinExistence type="predicted"/>
<reference evidence="1" key="1">
    <citation type="submission" date="2020-06" db="EMBL/GenBank/DDBJ databases">
        <authorList>
            <person name="Li T."/>
            <person name="Hu X."/>
            <person name="Zhang T."/>
            <person name="Song X."/>
            <person name="Zhang H."/>
            <person name="Dai N."/>
            <person name="Sheng W."/>
            <person name="Hou X."/>
            <person name="Wei L."/>
        </authorList>
    </citation>
    <scope>NUCLEOTIDE SEQUENCE</scope>
    <source>
        <strain evidence="1">G02</strain>
        <tissue evidence="1">Leaf</tissue>
    </source>
</reference>
<name>A0AAW2U9B7_SESRA</name>
<gene>
    <name evidence="1" type="ORF">Sradi_1548900</name>
</gene>
<organism evidence="1">
    <name type="scientific">Sesamum radiatum</name>
    <name type="common">Black benniseed</name>
    <dbReference type="NCBI Taxonomy" id="300843"/>
    <lineage>
        <taxon>Eukaryota</taxon>
        <taxon>Viridiplantae</taxon>
        <taxon>Streptophyta</taxon>
        <taxon>Embryophyta</taxon>
        <taxon>Tracheophyta</taxon>
        <taxon>Spermatophyta</taxon>
        <taxon>Magnoliopsida</taxon>
        <taxon>eudicotyledons</taxon>
        <taxon>Gunneridae</taxon>
        <taxon>Pentapetalae</taxon>
        <taxon>asterids</taxon>
        <taxon>lamiids</taxon>
        <taxon>Lamiales</taxon>
        <taxon>Pedaliaceae</taxon>
        <taxon>Sesamum</taxon>
    </lineage>
</organism>
<protein>
    <submittedName>
        <fullName evidence="1">Uncharacterized protein</fullName>
    </submittedName>
</protein>
<dbReference type="EMBL" id="JACGWJ010000006">
    <property type="protein sequence ID" value="KAL0413472.1"/>
    <property type="molecule type" value="Genomic_DNA"/>
</dbReference>
<reference evidence="1" key="2">
    <citation type="journal article" date="2024" name="Plant">
        <title>Genomic evolution and insights into agronomic trait innovations of Sesamum species.</title>
        <authorList>
            <person name="Miao H."/>
            <person name="Wang L."/>
            <person name="Qu L."/>
            <person name="Liu H."/>
            <person name="Sun Y."/>
            <person name="Le M."/>
            <person name="Wang Q."/>
            <person name="Wei S."/>
            <person name="Zheng Y."/>
            <person name="Lin W."/>
            <person name="Duan Y."/>
            <person name="Cao H."/>
            <person name="Xiong S."/>
            <person name="Wang X."/>
            <person name="Wei L."/>
            <person name="Li C."/>
            <person name="Ma Q."/>
            <person name="Ju M."/>
            <person name="Zhao R."/>
            <person name="Li G."/>
            <person name="Mu C."/>
            <person name="Tian Q."/>
            <person name="Mei H."/>
            <person name="Zhang T."/>
            <person name="Gao T."/>
            <person name="Zhang H."/>
        </authorList>
    </citation>
    <scope>NUCLEOTIDE SEQUENCE</scope>
    <source>
        <strain evidence="1">G02</strain>
    </source>
</reference>
<comment type="caution">
    <text evidence="1">The sequence shown here is derived from an EMBL/GenBank/DDBJ whole genome shotgun (WGS) entry which is preliminary data.</text>
</comment>
<dbReference type="AlphaFoldDB" id="A0AAW2U9B7"/>
<accession>A0AAW2U9B7</accession>